<evidence type="ECO:0000256" key="3">
    <source>
        <dbReference type="ARBA" id="ARBA00022840"/>
    </source>
</evidence>
<dbReference type="PANTHER" id="PTHR42939">
    <property type="entry name" value="ABC TRANSPORTER ATP-BINDING PROTEIN ALBC-RELATED"/>
    <property type="match status" value="1"/>
</dbReference>
<evidence type="ECO:0000313" key="6">
    <source>
        <dbReference type="Proteomes" id="UP000052946"/>
    </source>
</evidence>
<name>A0A0U9H8U9_9BACI</name>
<dbReference type="Pfam" id="PF00005">
    <property type="entry name" value="ABC_tran"/>
    <property type="match status" value="1"/>
</dbReference>
<dbReference type="RefSeq" id="WP_058950856.1">
    <property type="nucleotide sequence ID" value="NZ_BBXV01000039.1"/>
</dbReference>
<dbReference type="CDD" id="cd03230">
    <property type="entry name" value="ABC_DR_subfamily_A"/>
    <property type="match status" value="1"/>
</dbReference>
<dbReference type="EMBL" id="BBXV01000039">
    <property type="protein sequence ID" value="GAQ19102.1"/>
    <property type="molecule type" value="Genomic_DNA"/>
</dbReference>
<keyword evidence="2" id="KW-0547">Nucleotide-binding</keyword>
<dbReference type="AlphaFoldDB" id="A0A0U9H8U9"/>
<sequence>MLKLKDVSVAYKDKKVLDKLSLTAEKGEVIGLVAPNGTGKTTLFNVIANFLKPNSGMVSFHEKHSYRSEKEEIRIHKQLATFPDQSDLFEELSGIDHLKLYANMWQKTTKHVPSIVEALHMTGYVKKKVRTYSLGMRQRLCFAMMEAADTPMMLMDEVMNGLDLSNVALISQRLNDLKKKEKLIFVASHLLENLDLYADRVLFLKDGKIIHEQHFHGDGNAFIKISLEKEQYQHIKKTYSLPEDYHFIANHLLCIPIKDMAMDSQAEWMNRLLPFNREITIGPLGTIEYYEKYFHS</sequence>
<organism evidence="5 6">
    <name type="scientific">Oceanobacillus picturae</name>
    <dbReference type="NCBI Taxonomy" id="171693"/>
    <lineage>
        <taxon>Bacteria</taxon>
        <taxon>Bacillati</taxon>
        <taxon>Bacillota</taxon>
        <taxon>Bacilli</taxon>
        <taxon>Bacillales</taxon>
        <taxon>Bacillaceae</taxon>
        <taxon>Oceanobacillus</taxon>
    </lineage>
</organism>
<evidence type="ECO:0000256" key="1">
    <source>
        <dbReference type="ARBA" id="ARBA00022448"/>
    </source>
</evidence>
<comment type="caution">
    <text evidence="5">The sequence shown here is derived from an EMBL/GenBank/DDBJ whole genome shotgun (WGS) entry which is preliminary data.</text>
</comment>
<dbReference type="InterPro" id="IPR051782">
    <property type="entry name" value="ABC_Transporter_VariousFunc"/>
</dbReference>
<dbReference type="Proteomes" id="UP000052946">
    <property type="component" value="Unassembled WGS sequence"/>
</dbReference>
<evidence type="ECO:0000256" key="2">
    <source>
        <dbReference type="ARBA" id="ARBA00022741"/>
    </source>
</evidence>
<proteinExistence type="predicted"/>
<dbReference type="GO" id="GO:0016887">
    <property type="term" value="F:ATP hydrolysis activity"/>
    <property type="evidence" value="ECO:0007669"/>
    <property type="project" value="InterPro"/>
</dbReference>
<dbReference type="PROSITE" id="PS50893">
    <property type="entry name" value="ABC_TRANSPORTER_2"/>
    <property type="match status" value="1"/>
</dbReference>
<evidence type="ECO:0000313" key="5">
    <source>
        <dbReference type="EMBL" id="GAQ19102.1"/>
    </source>
</evidence>
<dbReference type="PANTHER" id="PTHR42939:SF1">
    <property type="entry name" value="ABC TRANSPORTER ATP-BINDING PROTEIN ALBC-RELATED"/>
    <property type="match status" value="1"/>
</dbReference>
<reference evidence="6" key="1">
    <citation type="submission" date="2015-07" db="EMBL/GenBank/DDBJ databases">
        <title>Draft Genome Sequence of Oceanobacillus picturae Heshi-B3 that Was Isolated from Fermented Rice Bran with Aging Salted Mackerel, Which Was Named Heshiko as Traditional Fermented Seafood in Japan.</title>
        <authorList>
            <person name="Akuzawa S."/>
            <person name="Nakagawa J."/>
            <person name="Kanekatsu T."/>
            <person name="Kanesaki Y."/>
            <person name="Suzuki T."/>
        </authorList>
    </citation>
    <scope>NUCLEOTIDE SEQUENCE [LARGE SCALE GENOMIC DNA]</scope>
    <source>
        <strain evidence="6">Heshi-B3</strain>
    </source>
</reference>
<keyword evidence="3 5" id="KW-0067">ATP-binding</keyword>
<accession>A0A0U9H8U9</accession>
<gene>
    <name evidence="5" type="ORF">OPHB3_3061</name>
</gene>
<dbReference type="Gene3D" id="3.40.50.300">
    <property type="entry name" value="P-loop containing nucleotide triphosphate hydrolases"/>
    <property type="match status" value="1"/>
</dbReference>
<dbReference type="SUPFAM" id="SSF52540">
    <property type="entry name" value="P-loop containing nucleoside triphosphate hydrolases"/>
    <property type="match status" value="1"/>
</dbReference>
<keyword evidence="1" id="KW-0813">Transport</keyword>
<dbReference type="GO" id="GO:0005524">
    <property type="term" value="F:ATP binding"/>
    <property type="evidence" value="ECO:0007669"/>
    <property type="project" value="UniProtKB-KW"/>
</dbReference>
<evidence type="ECO:0000259" key="4">
    <source>
        <dbReference type="PROSITE" id="PS50893"/>
    </source>
</evidence>
<dbReference type="InterPro" id="IPR027417">
    <property type="entry name" value="P-loop_NTPase"/>
</dbReference>
<dbReference type="InterPro" id="IPR003439">
    <property type="entry name" value="ABC_transporter-like_ATP-bd"/>
</dbReference>
<dbReference type="InterPro" id="IPR003593">
    <property type="entry name" value="AAA+_ATPase"/>
</dbReference>
<protein>
    <submittedName>
        <fullName evidence="5">ABC transporter ATP-binding protein</fullName>
    </submittedName>
</protein>
<feature type="domain" description="ABC transporter" evidence="4">
    <location>
        <begin position="2"/>
        <end position="231"/>
    </location>
</feature>
<reference evidence="5 6" key="2">
    <citation type="journal article" date="2016" name="Genome Announc.">
        <title>Draft Genome Sequence of Oceanobacillus picturae Heshi-B3, Isolated from Fermented Rice Bran in a Traditional Japanese Seafood Dish.</title>
        <authorList>
            <person name="Akuzawa S."/>
            <person name="Nagaoka J."/>
            <person name="Kanekatsu M."/>
            <person name="Kanesaki Y."/>
            <person name="Suzuki T."/>
        </authorList>
    </citation>
    <scope>NUCLEOTIDE SEQUENCE [LARGE SCALE GENOMIC DNA]</scope>
    <source>
        <strain evidence="5 6">Heshi-B3</strain>
    </source>
</reference>
<dbReference type="OrthoDB" id="2365508at2"/>
<dbReference type="SMART" id="SM00382">
    <property type="entry name" value="AAA"/>
    <property type="match status" value="1"/>
</dbReference>